<name>Q3JJ32_BURP1</name>
<feature type="compositionally biased region" description="Basic residues" evidence="1">
    <location>
        <begin position="135"/>
        <end position="171"/>
    </location>
</feature>
<evidence type="ECO:0000256" key="1">
    <source>
        <dbReference type="SAM" id="MobiDB-lite"/>
    </source>
</evidence>
<feature type="region of interest" description="Disordered" evidence="1">
    <location>
        <begin position="1"/>
        <end position="20"/>
    </location>
</feature>
<dbReference type="InterPro" id="IPR036291">
    <property type="entry name" value="NAD(P)-bd_dom_sf"/>
</dbReference>
<dbReference type="SUPFAM" id="SSF50129">
    <property type="entry name" value="GroES-like"/>
    <property type="match status" value="1"/>
</dbReference>
<dbReference type="InterPro" id="IPR011032">
    <property type="entry name" value="GroES-like_sf"/>
</dbReference>
<feature type="region of interest" description="Disordered" evidence="1">
    <location>
        <begin position="41"/>
        <end position="60"/>
    </location>
</feature>
<gene>
    <name evidence="2" type="ordered locus">BURPS1710b_A1264</name>
</gene>
<feature type="region of interest" description="Disordered" evidence="1">
    <location>
        <begin position="65"/>
        <end position="179"/>
    </location>
</feature>
<feature type="region of interest" description="Disordered" evidence="1">
    <location>
        <begin position="191"/>
        <end position="211"/>
    </location>
</feature>
<feature type="compositionally biased region" description="Basic and acidic residues" evidence="1">
    <location>
        <begin position="9"/>
        <end position="20"/>
    </location>
</feature>
<dbReference type="KEGG" id="bpm:BURPS1710b_A1264"/>
<protein>
    <submittedName>
        <fullName evidence="2">Putative zinc-binding dehydrogenase</fullName>
    </submittedName>
</protein>
<feature type="compositionally biased region" description="Basic and acidic residues" evidence="1">
    <location>
        <begin position="48"/>
        <end position="59"/>
    </location>
</feature>
<dbReference type="HOGENOM" id="CLU_443903_0_0_4"/>
<feature type="compositionally biased region" description="Basic residues" evidence="1">
    <location>
        <begin position="102"/>
        <end position="114"/>
    </location>
</feature>
<feature type="compositionally biased region" description="Basic and acidic residues" evidence="1">
    <location>
        <begin position="67"/>
        <end position="101"/>
    </location>
</feature>
<evidence type="ECO:0000313" key="3">
    <source>
        <dbReference type="Proteomes" id="UP000002700"/>
    </source>
</evidence>
<evidence type="ECO:0000313" key="2">
    <source>
        <dbReference type="EMBL" id="ABA53308.1"/>
    </source>
</evidence>
<proteinExistence type="predicted"/>
<dbReference type="Proteomes" id="UP000002700">
    <property type="component" value="Chromosome II"/>
</dbReference>
<reference evidence="2 3" key="1">
    <citation type="submission" date="2005-09" db="EMBL/GenBank/DDBJ databases">
        <authorList>
            <person name="Woods D.E."/>
            <person name="Nierman W.C."/>
        </authorList>
    </citation>
    <scope>NUCLEOTIDE SEQUENCE [LARGE SCALE GENOMIC DNA]</scope>
    <source>
        <strain evidence="2 3">1710b</strain>
    </source>
</reference>
<dbReference type="Gene3D" id="3.90.180.10">
    <property type="entry name" value="Medium-chain alcohol dehydrogenases, catalytic domain"/>
    <property type="match status" value="1"/>
</dbReference>
<organism evidence="2 3">
    <name type="scientific">Burkholderia pseudomallei (strain 1710b)</name>
    <dbReference type="NCBI Taxonomy" id="320372"/>
    <lineage>
        <taxon>Bacteria</taxon>
        <taxon>Pseudomonadati</taxon>
        <taxon>Pseudomonadota</taxon>
        <taxon>Betaproteobacteria</taxon>
        <taxon>Burkholderiales</taxon>
        <taxon>Burkholderiaceae</taxon>
        <taxon>Burkholderia</taxon>
        <taxon>pseudomallei group</taxon>
    </lineage>
</organism>
<dbReference type="EMBL" id="CP000125">
    <property type="protein sequence ID" value="ABA53308.1"/>
    <property type="molecule type" value="Genomic_DNA"/>
</dbReference>
<dbReference type="EnsemblBacteria" id="ABA53308">
    <property type="protein sequence ID" value="ABA53308"/>
    <property type="gene ID" value="BURPS1710b_A1264"/>
</dbReference>
<dbReference type="AlphaFoldDB" id="Q3JJ32"/>
<dbReference type="SUPFAM" id="SSF51735">
    <property type="entry name" value="NAD(P)-binding Rossmann-fold domains"/>
    <property type="match status" value="1"/>
</dbReference>
<sequence>MPNPFLNRSETDRHVHSYAESDRCPRGDRFAERHRFAARGAPIGQRGGCEDGRARERVPRAQAAGDLRAHELSAGRRRRAEGEDRRAAFAAESRSRVERVRARARRAAARRRRHEASVGRVHGHRSRRAAAPPRDHRHRADRHRDERRRRVHRTRGLRKQLQRRHRQRRGQHLVDRRADLRAHADLSEARAGCDGGRRRGGTGDAAAALKRSARATRSPPFAIHRGLVMITTEAWVLYAGPEQTKKHEPVPGELRRETFQFADLEDDEALVEPLYGSWEANLDHALSRNPVDICRQRGEEKIVLGNGALVRVVDRGRGAKWPEIGEICMVMPFGKRDQYGFAELVYAYDAPGTIGVMARRTKIRADNLVPVPKGSRHSLLQWATYGRYFTAWDNWKVASKCWRAQLPDVDPADYLVFGWGGGTTLAELQLAKREGFRVAMTASGDKRLADIEKLGITPVDRRRFPHLAYDEARYRSDPDYQANYRASESAFAEIIGELSGGRGVAIFLDNLGGALYRATMRVVGRTGIVATVGWKTGMRLWNLRATECINRRLHIHTHAWRYDDSEAIRDFQESSDWVGPEPTEIYGFDDVPALASDYVTGKIKTYFPLYQVNPV</sequence>
<accession>Q3JJ32</accession>